<evidence type="ECO:0000313" key="3">
    <source>
        <dbReference type="Proteomes" id="UP000565579"/>
    </source>
</evidence>
<keyword evidence="1" id="KW-1133">Transmembrane helix</keyword>
<keyword evidence="1" id="KW-0812">Transmembrane</keyword>
<keyword evidence="3" id="KW-1185">Reference proteome</keyword>
<feature type="transmembrane region" description="Helical" evidence="1">
    <location>
        <begin position="34"/>
        <end position="53"/>
    </location>
</feature>
<proteinExistence type="predicted"/>
<gene>
    <name evidence="2" type="ORF">HD593_004057</name>
</gene>
<protein>
    <submittedName>
        <fullName evidence="2">Uncharacterized protein</fullName>
    </submittedName>
</protein>
<organism evidence="2 3">
    <name type="scientific">Nonomuraea rubra</name>
    <dbReference type="NCBI Taxonomy" id="46180"/>
    <lineage>
        <taxon>Bacteria</taxon>
        <taxon>Bacillati</taxon>
        <taxon>Actinomycetota</taxon>
        <taxon>Actinomycetes</taxon>
        <taxon>Streptosporangiales</taxon>
        <taxon>Streptosporangiaceae</taxon>
        <taxon>Nonomuraea</taxon>
    </lineage>
</organism>
<keyword evidence="1" id="KW-0472">Membrane</keyword>
<dbReference type="RefSeq" id="WP_185103664.1">
    <property type="nucleotide sequence ID" value="NZ_BAAAXY010000147.1"/>
</dbReference>
<evidence type="ECO:0000256" key="1">
    <source>
        <dbReference type="SAM" id="Phobius"/>
    </source>
</evidence>
<dbReference type="EMBL" id="JACHMI010000001">
    <property type="protein sequence ID" value="MBB6549262.1"/>
    <property type="molecule type" value="Genomic_DNA"/>
</dbReference>
<sequence>MIARLSPRALLTSAVAATLGVVINVATDLRDNAWAWASVLALTLVSGTVAAAVETRPAGSGRTVVTRVGGWRSWLSGTRHRTEIQGIVLVIEVETRPDGSRLKRTTVYSEEVAMKLTGLGEREAEG</sequence>
<dbReference type="Proteomes" id="UP000565579">
    <property type="component" value="Unassembled WGS sequence"/>
</dbReference>
<comment type="caution">
    <text evidence="2">The sequence shown here is derived from an EMBL/GenBank/DDBJ whole genome shotgun (WGS) entry which is preliminary data.</text>
</comment>
<dbReference type="AlphaFoldDB" id="A0A7X0NTF6"/>
<reference evidence="2 3" key="1">
    <citation type="submission" date="2020-08" db="EMBL/GenBank/DDBJ databases">
        <title>Sequencing the genomes of 1000 actinobacteria strains.</title>
        <authorList>
            <person name="Klenk H.-P."/>
        </authorList>
    </citation>
    <scope>NUCLEOTIDE SEQUENCE [LARGE SCALE GENOMIC DNA]</scope>
    <source>
        <strain evidence="2 3">DSM 43768</strain>
    </source>
</reference>
<accession>A0A7X0NTF6</accession>
<evidence type="ECO:0000313" key="2">
    <source>
        <dbReference type="EMBL" id="MBB6549262.1"/>
    </source>
</evidence>
<name>A0A7X0NTF6_9ACTN</name>